<gene>
    <name evidence="3" type="primary">qcrB_3</name>
    <name evidence="3" type="ORF">NCTC11862_02459</name>
</gene>
<evidence type="ECO:0000256" key="1">
    <source>
        <dbReference type="SAM" id="MobiDB-lite"/>
    </source>
</evidence>
<evidence type="ECO:0000313" key="3">
    <source>
        <dbReference type="EMBL" id="STD70871.1"/>
    </source>
</evidence>
<feature type="transmembrane region" description="Helical" evidence="2">
    <location>
        <begin position="74"/>
        <end position="94"/>
    </location>
</feature>
<feature type="region of interest" description="Disordered" evidence="1">
    <location>
        <begin position="181"/>
        <end position="212"/>
    </location>
</feature>
<accession>A0A376GUE0</accession>
<keyword evidence="4" id="KW-1185">Reference proteome</keyword>
<feature type="transmembrane region" description="Helical" evidence="2">
    <location>
        <begin position="41"/>
        <end position="62"/>
    </location>
</feature>
<dbReference type="EMBL" id="UFXQ01000002">
    <property type="protein sequence ID" value="STD70871.1"/>
    <property type="molecule type" value="Genomic_DNA"/>
</dbReference>
<reference evidence="3 4" key="1">
    <citation type="submission" date="2018-06" db="EMBL/GenBank/DDBJ databases">
        <authorList>
            <consortium name="Pathogen Informatics"/>
            <person name="Doyle S."/>
        </authorList>
    </citation>
    <scope>NUCLEOTIDE SEQUENCE [LARGE SCALE GENOMIC DNA]</scope>
    <source>
        <strain evidence="3 4">NCTC11862</strain>
    </source>
</reference>
<keyword evidence="2" id="KW-0472">Membrane</keyword>
<sequence>MALIMVVLLFAYPWIEKKSTGDNAHHNLLQRPRDVPVRTGIGVMGIVFFLLLTLSGGNDLFAYHFQISLNAMTWVGRIGLIVLPPIAYFLTYRICVGLQRSDREVLEHGIETGVIKKLPNGAFVEIHQPLATDAEGNAIPLEYTGARVPKQMNQLGYSDSETSGMFKADDPELMARRAQIKRENHHEEMEALRRINEENRREDEQRVSTSPR</sequence>
<dbReference type="Proteomes" id="UP000254467">
    <property type="component" value="Unassembled WGS sequence"/>
</dbReference>
<dbReference type="Gene3D" id="1.20.810.10">
    <property type="entry name" value="Cytochrome Bc1 Complex, Chain C"/>
    <property type="match status" value="1"/>
</dbReference>
<evidence type="ECO:0000313" key="4">
    <source>
        <dbReference type="Proteomes" id="UP000254467"/>
    </source>
</evidence>
<feature type="compositionally biased region" description="Basic and acidic residues" evidence="1">
    <location>
        <begin position="181"/>
        <end position="206"/>
    </location>
</feature>
<proteinExistence type="predicted"/>
<organism evidence="3 4">
    <name type="scientific">Corynebacterium pilosum</name>
    <dbReference type="NCBI Taxonomy" id="35756"/>
    <lineage>
        <taxon>Bacteria</taxon>
        <taxon>Bacillati</taxon>
        <taxon>Actinomycetota</taxon>
        <taxon>Actinomycetes</taxon>
        <taxon>Mycobacteriales</taxon>
        <taxon>Corynebacteriaceae</taxon>
        <taxon>Corynebacterium</taxon>
    </lineage>
</organism>
<dbReference type="InterPro" id="IPR027387">
    <property type="entry name" value="Cytb/b6-like_sf"/>
</dbReference>
<evidence type="ECO:0000256" key="2">
    <source>
        <dbReference type="SAM" id="Phobius"/>
    </source>
</evidence>
<protein>
    <submittedName>
        <fullName evidence="3">Ubiquinol-cytochrome c reductase cytochrome b subunit</fullName>
    </submittedName>
</protein>
<dbReference type="AlphaFoldDB" id="A0A376GUE0"/>
<keyword evidence="2" id="KW-0812">Transmembrane</keyword>
<name>A0A376GUE0_9CORY</name>
<keyword evidence="2" id="KW-1133">Transmembrane helix</keyword>